<keyword evidence="2" id="KW-0964">Secreted</keyword>
<dbReference type="SMART" id="SM00682">
    <property type="entry name" value="G2F"/>
    <property type="match status" value="1"/>
</dbReference>
<evidence type="ECO:0000259" key="19">
    <source>
        <dbReference type="PROSITE" id="PS51220"/>
    </source>
</evidence>
<dbReference type="PROSITE" id="PS00010">
    <property type="entry name" value="ASX_HYDROXYL"/>
    <property type="match status" value="1"/>
</dbReference>
<dbReference type="SMART" id="SM00539">
    <property type="entry name" value="NIDO"/>
    <property type="match status" value="1"/>
</dbReference>
<dbReference type="Proteomes" id="UP000752171">
    <property type="component" value="Unassembled WGS sequence"/>
</dbReference>
<dbReference type="SMART" id="SM00211">
    <property type="entry name" value="TY"/>
    <property type="match status" value="2"/>
</dbReference>
<dbReference type="Gene3D" id="4.10.800.10">
    <property type="entry name" value="Thyroglobulin type-1"/>
    <property type="match status" value="2"/>
</dbReference>
<dbReference type="GO" id="GO:0030855">
    <property type="term" value="P:epithelial cell differentiation"/>
    <property type="evidence" value="ECO:0007669"/>
    <property type="project" value="UniProtKB-ARBA"/>
</dbReference>
<feature type="disulfide bond" evidence="14">
    <location>
        <begin position="766"/>
        <end position="773"/>
    </location>
</feature>
<dbReference type="CDD" id="cd00054">
    <property type="entry name" value="EGF_CA"/>
    <property type="match status" value="2"/>
</dbReference>
<sequence>MKTCRVLVLVFLNFYAINANPNDKFFPFGISEGDAALQTGDEVSQPLKLKRPLQFYDTQFNVVYVGTNGLLSSQPPPKEDQYLSSGFPLSFPAVAPFLVDVDTSVGRGSVYYRSDSSFSSLTRATQAIQQAFPGSQFRPTHLVISTWDHVACFKEDASKGYWVSSFQVVLAGNKTDTFALFLYADNGTQLSENSRDVMGSEAELGVLAGFSRGDTSVTDELYHNLYSSMESASKLFQEGNSGIKGLWIFHIGSSRYSFQKIIGAAGPLAESTEKPITTTPIQDHNIPEEHNTVTPALIRDEAETTPVPPVNGSASPSLCGSILLDCSQDGYCTDFPRGPCCLCRSGYYGNGRQCLPMGVSQRLNGKLSGHVSVGAADVQVDKADVHGYAVPGEGRVYVSISPIPPQVGWALMAVSPLVSTFGWLFALTVQNHQNGFSITGAEFSHRAEMTFYPGNLRLNITQHARGMDYLNHLKMEVHVSGNLPSIPSGAKVQFQPFKETLHYNQSGDPVITSSSLHQYMVVSENGGSETFSYLLHQNISIQGCENAPLTIPDFHQLSVEHVMVMYSSEGSILKYSIINTVGPVGGELPDLVELNPCQSGKHYCDPMALCLPGEGLQYHCQCAMGFRGDGRNCYDVDECTEGLSSCGPHSECVNMPGSHHCLCEAGYEFDFDWKVCVDIDECVLKLCHPLASCSNTLGSFHCRCWPGYEGDGFLCQPQKQVELVMSVCERHRDSLLKGLQSWGGDAMLQDYIPQCDEKGQYKPLQCLGSTGHCWCVDSRGQERVGTRTLPGTAHANCDQPAPLVPRAETLCERWRTTLLSHYGGQPDPQDYMPQCDARGHFLSVQCYGNSSYCWCVDSQGREVMGTRSHDAVKPACISSVPLVVQSSVYPVVTSSPSGPALLFAHGSEIQVIPLDDSHPVQGKSAVLLSEHDSVVVGISFDCQENTLYWSDMARRSISKVSLVFGAEPVTIIHTDVVTPEGVAVDAVHRLLFWVDSGSDQIEVADLNGQNRKVLFDTGLVNPRAITVDFTSSTLFWTDWDRDDPRIESSSLDGLRRKVLVGKGLKLPNALTLDPVTHQLCWADAGTKKLECVAADGTKRQEINSELNYPFSLTVYNEHIYYTDWERDGIMVINKVTGNHTEYLPVAKDNLYGITLIPSQCLPCERSPQQCRAKFFFLCGDLIKLYFKTCIN</sequence>
<evidence type="ECO:0000256" key="5">
    <source>
        <dbReference type="ARBA" id="ARBA00022729"/>
    </source>
</evidence>
<dbReference type="Pfam" id="PF07645">
    <property type="entry name" value="EGF_CA"/>
    <property type="match status" value="1"/>
</dbReference>
<keyword evidence="9" id="KW-0130">Cell adhesion</keyword>
<feature type="repeat" description="LDL-receptor class B" evidence="13">
    <location>
        <begin position="989"/>
        <end position="1031"/>
    </location>
</feature>
<dbReference type="Gene3D" id="2.120.10.30">
    <property type="entry name" value="TolB, C-terminal domain"/>
    <property type="match status" value="1"/>
</dbReference>
<evidence type="ECO:0000313" key="20">
    <source>
        <dbReference type="EMBL" id="KAG9283185.1"/>
    </source>
</evidence>
<dbReference type="GO" id="GO:0017147">
    <property type="term" value="F:Wnt-protein binding"/>
    <property type="evidence" value="ECO:0007669"/>
    <property type="project" value="TreeGrafter"/>
</dbReference>
<evidence type="ECO:0000256" key="10">
    <source>
        <dbReference type="ARBA" id="ARBA00023157"/>
    </source>
</evidence>
<evidence type="ECO:0000259" key="18">
    <source>
        <dbReference type="PROSITE" id="PS51162"/>
    </source>
</evidence>
<dbReference type="PANTHER" id="PTHR46513">
    <property type="entry name" value="VITELLOGENIN RECEPTOR-LIKE PROTEIN-RELATED-RELATED"/>
    <property type="match status" value="1"/>
</dbReference>
<evidence type="ECO:0000256" key="15">
    <source>
        <dbReference type="SAM" id="SignalP"/>
    </source>
</evidence>
<dbReference type="PROSITE" id="PS51162">
    <property type="entry name" value="THYROGLOBULIN_1_2"/>
    <property type="match status" value="2"/>
</dbReference>
<protein>
    <submittedName>
        <fullName evidence="20">Nidogen-2</fullName>
    </submittedName>
</protein>
<evidence type="ECO:0000256" key="13">
    <source>
        <dbReference type="PROSITE-ProRule" id="PRU00461"/>
    </source>
</evidence>
<dbReference type="CDD" id="cd00191">
    <property type="entry name" value="TY"/>
    <property type="match status" value="2"/>
</dbReference>
<feature type="domain" description="Thyroglobulin type-1" evidence="18">
    <location>
        <begin position="808"/>
        <end position="876"/>
    </location>
</feature>
<dbReference type="SMART" id="SM00135">
    <property type="entry name" value="LY"/>
    <property type="match status" value="5"/>
</dbReference>
<dbReference type="EMBL" id="JAICCE010000001">
    <property type="protein sequence ID" value="KAG9283185.1"/>
    <property type="molecule type" value="Genomic_DNA"/>
</dbReference>
<evidence type="ECO:0000256" key="12">
    <source>
        <dbReference type="PROSITE-ProRule" id="PRU00076"/>
    </source>
</evidence>
<dbReference type="InterPro" id="IPR024731">
    <property type="entry name" value="NELL2-like_EGF"/>
</dbReference>
<dbReference type="InterPro" id="IPR036857">
    <property type="entry name" value="Thyroglobulin_1_sf"/>
</dbReference>
<dbReference type="InterPro" id="IPR000716">
    <property type="entry name" value="Thyroglobulin_1"/>
</dbReference>
<evidence type="ECO:0000256" key="4">
    <source>
        <dbReference type="ARBA" id="ARBA00022536"/>
    </source>
</evidence>
<dbReference type="SUPFAM" id="SSF63825">
    <property type="entry name" value="YWTD domain"/>
    <property type="match status" value="1"/>
</dbReference>
<dbReference type="InterPro" id="IPR009017">
    <property type="entry name" value="GFP"/>
</dbReference>
<evidence type="ECO:0000256" key="1">
    <source>
        <dbReference type="ARBA" id="ARBA00004302"/>
    </source>
</evidence>
<evidence type="ECO:0000256" key="7">
    <source>
        <dbReference type="ARBA" id="ARBA00022837"/>
    </source>
</evidence>
<dbReference type="PROSITE" id="PS51220">
    <property type="entry name" value="NIDO"/>
    <property type="match status" value="1"/>
</dbReference>
<keyword evidence="10 14" id="KW-1015">Disulfide bond</keyword>
<dbReference type="InterPro" id="IPR001881">
    <property type="entry name" value="EGF-like_Ca-bd_dom"/>
</dbReference>
<keyword evidence="3" id="KW-0272">Extracellular matrix</keyword>
<feature type="disulfide bond" evidence="14">
    <location>
        <begin position="846"/>
        <end position="853"/>
    </location>
</feature>
<dbReference type="InterPro" id="IPR000742">
    <property type="entry name" value="EGF"/>
</dbReference>
<dbReference type="SUPFAM" id="SSF57610">
    <property type="entry name" value="Thyroglobulin type-1 domain"/>
    <property type="match status" value="2"/>
</dbReference>
<feature type="domain" description="EGF-like" evidence="16">
    <location>
        <begin position="593"/>
        <end position="634"/>
    </location>
</feature>
<keyword evidence="8" id="KW-0084">Basement membrane</keyword>
<reference evidence="20 21" key="1">
    <citation type="submission" date="2021-07" db="EMBL/GenBank/DDBJ databases">
        <authorList>
            <person name="Imarazene B."/>
            <person name="Zahm M."/>
            <person name="Klopp C."/>
            <person name="Cabau C."/>
            <person name="Beille S."/>
            <person name="Jouanno E."/>
            <person name="Castinel A."/>
            <person name="Lluch J."/>
            <person name="Gil L."/>
            <person name="Kuchtly C."/>
            <person name="Lopez Roques C."/>
            <person name="Donnadieu C."/>
            <person name="Parrinello H."/>
            <person name="Journot L."/>
            <person name="Du K."/>
            <person name="Schartl M."/>
            <person name="Retaux S."/>
            <person name="Guiguen Y."/>
        </authorList>
    </citation>
    <scope>NUCLEOTIDE SEQUENCE [LARGE SCALE GENOMIC DNA]</scope>
    <source>
        <strain evidence="20">Pach_M1</strain>
        <tissue evidence="20">Testis</tissue>
    </source>
</reference>
<feature type="domain" description="EGF-like" evidence="16">
    <location>
        <begin position="635"/>
        <end position="677"/>
    </location>
</feature>
<proteinExistence type="predicted"/>
<dbReference type="InterPro" id="IPR000033">
    <property type="entry name" value="LDLR_classB_rpt"/>
</dbReference>
<evidence type="ECO:0000313" key="21">
    <source>
        <dbReference type="Proteomes" id="UP000752171"/>
    </source>
</evidence>
<evidence type="ECO:0000256" key="6">
    <source>
        <dbReference type="ARBA" id="ARBA00022737"/>
    </source>
</evidence>
<evidence type="ECO:0000259" key="17">
    <source>
        <dbReference type="PROSITE" id="PS50993"/>
    </source>
</evidence>
<keyword evidence="11" id="KW-0325">Glycoprotein</keyword>
<evidence type="ECO:0000259" key="16">
    <source>
        <dbReference type="PROSITE" id="PS50026"/>
    </source>
</evidence>
<dbReference type="SUPFAM" id="SSF57184">
    <property type="entry name" value="Growth factor receptor domain"/>
    <property type="match status" value="1"/>
</dbReference>
<dbReference type="Pfam" id="PF06119">
    <property type="entry name" value="NIDO"/>
    <property type="match status" value="1"/>
</dbReference>
<dbReference type="Pfam" id="PF07474">
    <property type="entry name" value="G2F"/>
    <property type="match status" value="1"/>
</dbReference>
<keyword evidence="4 12" id="KW-0245">EGF-like domain</keyword>
<dbReference type="Pfam" id="PF00086">
    <property type="entry name" value="Thyroglobulin_1"/>
    <property type="match status" value="2"/>
</dbReference>
<dbReference type="PROSITE" id="PS50993">
    <property type="entry name" value="NIDOGEN_G2"/>
    <property type="match status" value="1"/>
</dbReference>
<evidence type="ECO:0000256" key="8">
    <source>
        <dbReference type="ARBA" id="ARBA00022869"/>
    </source>
</evidence>
<dbReference type="SUPFAM" id="SSF54511">
    <property type="entry name" value="GFP-like"/>
    <property type="match status" value="1"/>
</dbReference>
<feature type="domain" description="Thyroglobulin type-1" evidence="18">
    <location>
        <begin position="725"/>
        <end position="797"/>
    </location>
</feature>
<dbReference type="PROSITE" id="PS01186">
    <property type="entry name" value="EGF_2"/>
    <property type="match status" value="4"/>
</dbReference>
<dbReference type="AlphaFoldDB" id="A0A8T2MMI0"/>
<dbReference type="GO" id="GO:0005509">
    <property type="term" value="F:calcium ion binding"/>
    <property type="evidence" value="ECO:0007669"/>
    <property type="project" value="InterPro"/>
</dbReference>
<dbReference type="CDD" id="cd00255">
    <property type="entry name" value="nidG2"/>
    <property type="match status" value="1"/>
</dbReference>
<dbReference type="InterPro" id="IPR011042">
    <property type="entry name" value="6-blade_b-propeller_TolB-like"/>
</dbReference>
<comment type="subcellular location">
    <subcellularLocation>
        <location evidence="1">Secreted</location>
        <location evidence="1">Extracellular space</location>
        <location evidence="1">Extracellular matrix</location>
        <location evidence="1">Basement membrane</location>
    </subcellularLocation>
</comment>
<feature type="repeat" description="LDL-receptor class B" evidence="13">
    <location>
        <begin position="1032"/>
        <end position="1076"/>
    </location>
</feature>
<dbReference type="FunFam" id="2.120.10.30:FF:000241">
    <property type="entry name" value="Low-density lipoprotein receptor-related protein 6"/>
    <property type="match status" value="1"/>
</dbReference>
<dbReference type="Gene3D" id="2.10.25.10">
    <property type="entry name" value="Laminin"/>
    <property type="match status" value="3"/>
</dbReference>
<dbReference type="GO" id="GO:0007160">
    <property type="term" value="P:cell-matrix adhesion"/>
    <property type="evidence" value="ECO:0007669"/>
    <property type="project" value="InterPro"/>
</dbReference>
<dbReference type="FunFam" id="2.10.25.10:FF:000038">
    <property type="entry name" value="Fibrillin 2"/>
    <property type="match status" value="1"/>
</dbReference>
<evidence type="ECO:0000256" key="2">
    <source>
        <dbReference type="ARBA" id="ARBA00022525"/>
    </source>
</evidence>
<dbReference type="PANTHER" id="PTHR46513:SF6">
    <property type="entry name" value="NIDOGEN-1"/>
    <property type="match status" value="1"/>
</dbReference>
<dbReference type="Pfam" id="PF00058">
    <property type="entry name" value="Ldl_recept_b"/>
    <property type="match status" value="2"/>
</dbReference>
<dbReference type="InterPro" id="IPR050778">
    <property type="entry name" value="Cueball_EGF_LRP_Nidogen"/>
</dbReference>
<organism evidence="20 21">
    <name type="scientific">Astyanax mexicanus</name>
    <name type="common">Blind cave fish</name>
    <name type="synonym">Astyanax fasciatus mexicanus</name>
    <dbReference type="NCBI Taxonomy" id="7994"/>
    <lineage>
        <taxon>Eukaryota</taxon>
        <taxon>Metazoa</taxon>
        <taxon>Chordata</taxon>
        <taxon>Craniata</taxon>
        <taxon>Vertebrata</taxon>
        <taxon>Euteleostomi</taxon>
        <taxon>Actinopterygii</taxon>
        <taxon>Neopterygii</taxon>
        <taxon>Teleostei</taxon>
        <taxon>Ostariophysi</taxon>
        <taxon>Characiformes</taxon>
        <taxon>Characoidei</taxon>
        <taxon>Acestrorhamphidae</taxon>
        <taxon>Acestrorhamphinae</taxon>
        <taxon>Astyanax</taxon>
    </lineage>
</organism>
<dbReference type="GO" id="GO:0060070">
    <property type="term" value="P:canonical Wnt signaling pathway"/>
    <property type="evidence" value="ECO:0007669"/>
    <property type="project" value="TreeGrafter"/>
</dbReference>
<dbReference type="GO" id="GO:0005886">
    <property type="term" value="C:plasma membrane"/>
    <property type="evidence" value="ECO:0007669"/>
    <property type="project" value="TreeGrafter"/>
</dbReference>
<dbReference type="GO" id="GO:0005604">
    <property type="term" value="C:basement membrane"/>
    <property type="evidence" value="ECO:0007669"/>
    <property type="project" value="UniProtKB-SubCell"/>
</dbReference>
<dbReference type="PROSITE" id="PS00484">
    <property type="entry name" value="THYROGLOBULIN_1_1"/>
    <property type="match status" value="2"/>
</dbReference>
<feature type="domain" description="EGF-like" evidence="16">
    <location>
        <begin position="678"/>
        <end position="716"/>
    </location>
</feature>
<gene>
    <name evidence="20" type="primary">NID2</name>
    <name evidence="20" type="ORF">AMEX_G1926</name>
</gene>
<evidence type="ECO:0000256" key="11">
    <source>
        <dbReference type="ARBA" id="ARBA00023180"/>
    </source>
</evidence>
<keyword evidence="5 15" id="KW-0732">Signal</keyword>
<dbReference type="InterPro" id="IPR009030">
    <property type="entry name" value="Growth_fac_rcpt_cys_sf"/>
</dbReference>
<dbReference type="PROSITE" id="PS50026">
    <property type="entry name" value="EGF_3"/>
    <property type="match status" value="3"/>
</dbReference>
<feature type="chain" id="PRO_5035735634" evidence="15">
    <location>
        <begin position="20"/>
        <end position="1191"/>
    </location>
</feature>
<accession>A0A8T2MMI0</accession>
<keyword evidence="7" id="KW-0106">Calcium</keyword>
<dbReference type="SMART" id="SM00179">
    <property type="entry name" value="EGF_CA"/>
    <property type="match status" value="3"/>
</dbReference>
<dbReference type="FunFam" id="2.10.25.10:FF:000139">
    <property type="entry name" value="Fibulin-1"/>
    <property type="match status" value="1"/>
</dbReference>
<evidence type="ECO:0000256" key="14">
    <source>
        <dbReference type="PROSITE-ProRule" id="PRU00500"/>
    </source>
</evidence>
<feature type="domain" description="NIDO" evidence="19">
    <location>
        <begin position="96"/>
        <end position="254"/>
    </location>
</feature>
<evidence type="ECO:0000256" key="9">
    <source>
        <dbReference type="ARBA" id="ARBA00022889"/>
    </source>
</evidence>
<feature type="domain" description="Nidogen G2 beta-barrel" evidence="17">
    <location>
        <begin position="359"/>
        <end position="591"/>
    </location>
</feature>
<dbReference type="GO" id="GO:0042813">
    <property type="term" value="F:Wnt receptor activity"/>
    <property type="evidence" value="ECO:0007669"/>
    <property type="project" value="TreeGrafter"/>
</dbReference>
<dbReference type="SMART" id="SM00181">
    <property type="entry name" value="EGF"/>
    <property type="match status" value="4"/>
</dbReference>
<feature type="signal peptide" evidence="15">
    <location>
        <begin position="1"/>
        <end position="19"/>
    </location>
</feature>
<name>A0A8T2MMI0_ASTMX</name>
<comment type="caution">
    <text evidence="20">The sequence shown here is derived from an EMBL/GenBank/DDBJ whole genome shotgun (WGS) entry which is preliminary data.</text>
</comment>
<dbReference type="InterPro" id="IPR000152">
    <property type="entry name" value="EGF-type_Asp/Asn_hydroxyl_site"/>
</dbReference>
<dbReference type="InterPro" id="IPR003886">
    <property type="entry name" value="NIDO_dom"/>
</dbReference>
<comment type="caution">
    <text evidence="12">Lacks conserved residue(s) required for the propagation of feature annotation.</text>
</comment>
<dbReference type="InterPro" id="IPR006605">
    <property type="entry name" value="G2_nidogen/fibulin_G2F"/>
</dbReference>
<dbReference type="PROSITE" id="PS51120">
    <property type="entry name" value="LDLRB"/>
    <property type="match status" value="3"/>
</dbReference>
<dbReference type="PROSITE" id="PS01187">
    <property type="entry name" value="EGF_CA"/>
    <property type="match status" value="1"/>
</dbReference>
<dbReference type="InterPro" id="IPR018097">
    <property type="entry name" value="EGF_Ca-bd_CS"/>
</dbReference>
<dbReference type="Pfam" id="PF12947">
    <property type="entry name" value="EGF_3"/>
    <property type="match status" value="2"/>
</dbReference>
<evidence type="ECO:0000256" key="3">
    <source>
        <dbReference type="ARBA" id="ARBA00022530"/>
    </source>
</evidence>
<feature type="repeat" description="LDL-receptor class B" evidence="13">
    <location>
        <begin position="945"/>
        <end position="988"/>
    </location>
</feature>
<keyword evidence="6" id="KW-0677">Repeat</keyword>
<dbReference type="InterPro" id="IPR049883">
    <property type="entry name" value="NOTCH1_EGF-like"/>
</dbReference>
<dbReference type="Gene3D" id="2.40.155.10">
    <property type="entry name" value="Green fluorescent protein"/>
    <property type="match status" value="1"/>
</dbReference>